<proteinExistence type="predicted"/>
<sequence>MSDPNIVANLVWAFVLCVVGVAWAVAWAAKGAGKTTVHIHHHREPE</sequence>
<gene>
    <name evidence="2" type="ORF">OICFNHDK_3813</name>
</gene>
<reference evidence="2" key="2">
    <citation type="submission" date="2021-08" db="EMBL/GenBank/DDBJ databases">
        <authorList>
            <person name="Tani A."/>
            <person name="Ola A."/>
            <person name="Ogura Y."/>
            <person name="Katsura K."/>
            <person name="Hayashi T."/>
        </authorList>
    </citation>
    <scope>NUCLEOTIDE SEQUENCE</scope>
    <source>
        <strain evidence="2">DSM 21893</strain>
    </source>
</reference>
<organism evidence="2 3">
    <name type="scientific">Methylobacterium bullatum</name>
    <dbReference type="NCBI Taxonomy" id="570505"/>
    <lineage>
        <taxon>Bacteria</taxon>
        <taxon>Pseudomonadati</taxon>
        <taxon>Pseudomonadota</taxon>
        <taxon>Alphaproteobacteria</taxon>
        <taxon>Hyphomicrobiales</taxon>
        <taxon>Methylobacteriaceae</taxon>
        <taxon>Methylobacterium</taxon>
    </lineage>
</organism>
<evidence type="ECO:0000313" key="2">
    <source>
        <dbReference type="EMBL" id="GJD41330.1"/>
    </source>
</evidence>
<feature type="transmembrane region" description="Helical" evidence="1">
    <location>
        <begin position="6"/>
        <end position="29"/>
    </location>
</feature>
<keyword evidence="1" id="KW-0472">Membrane</keyword>
<comment type="caution">
    <text evidence="2">The sequence shown here is derived from an EMBL/GenBank/DDBJ whole genome shotgun (WGS) entry which is preliminary data.</text>
</comment>
<evidence type="ECO:0000313" key="3">
    <source>
        <dbReference type="Proteomes" id="UP001055307"/>
    </source>
</evidence>
<protein>
    <submittedName>
        <fullName evidence="2">Uncharacterized protein</fullName>
    </submittedName>
</protein>
<keyword evidence="3" id="KW-1185">Reference proteome</keyword>
<dbReference type="AlphaFoldDB" id="A0AAV4ZBI1"/>
<accession>A0AAV4ZBI1</accession>
<keyword evidence="1" id="KW-1133">Transmembrane helix</keyword>
<dbReference type="EMBL" id="BPQF01000019">
    <property type="protein sequence ID" value="GJD41330.1"/>
    <property type="molecule type" value="Genomic_DNA"/>
</dbReference>
<dbReference type="RefSeq" id="WP_192215645.1">
    <property type="nucleotide sequence ID" value="NZ_BPQF01000019.1"/>
</dbReference>
<reference evidence="2" key="1">
    <citation type="journal article" date="2016" name="Front. Microbiol.">
        <title>Genome Sequence of the Piezophilic, Mesophilic Sulfate-Reducing Bacterium Desulfovibrio indicus J2T.</title>
        <authorList>
            <person name="Cao J."/>
            <person name="Maignien L."/>
            <person name="Shao Z."/>
            <person name="Alain K."/>
            <person name="Jebbar M."/>
        </authorList>
    </citation>
    <scope>NUCLEOTIDE SEQUENCE</scope>
    <source>
        <strain evidence="2">DSM 21893</strain>
    </source>
</reference>
<evidence type="ECO:0000256" key="1">
    <source>
        <dbReference type="SAM" id="Phobius"/>
    </source>
</evidence>
<keyword evidence="1" id="KW-0812">Transmembrane</keyword>
<dbReference type="Proteomes" id="UP001055307">
    <property type="component" value="Unassembled WGS sequence"/>
</dbReference>
<name>A0AAV4ZBI1_9HYPH</name>